<dbReference type="EMBL" id="JAGIYQ010000005">
    <property type="protein sequence ID" value="MBP0725566.1"/>
    <property type="molecule type" value="Genomic_DNA"/>
</dbReference>
<evidence type="ECO:0000313" key="3">
    <source>
        <dbReference type="Proteomes" id="UP000682134"/>
    </source>
</evidence>
<feature type="domain" description="HTH cro/C1-type" evidence="1">
    <location>
        <begin position="7"/>
        <end position="44"/>
    </location>
</feature>
<reference evidence="2" key="1">
    <citation type="submission" date="2021-04" db="EMBL/GenBank/DDBJ databases">
        <title>Genome seq and assembly of Bacillus sp.</title>
        <authorList>
            <person name="Chhetri G."/>
        </authorList>
    </citation>
    <scope>NUCLEOTIDE SEQUENCE</scope>
    <source>
        <strain evidence="2">RG28</strain>
    </source>
</reference>
<dbReference type="SUPFAM" id="SSF47413">
    <property type="entry name" value="lambda repressor-like DNA-binding domains"/>
    <property type="match status" value="1"/>
</dbReference>
<evidence type="ECO:0000259" key="1">
    <source>
        <dbReference type="PROSITE" id="PS50943"/>
    </source>
</evidence>
<organism evidence="2 3">
    <name type="scientific">Gottfriedia endophytica</name>
    <dbReference type="NCBI Taxonomy" id="2820819"/>
    <lineage>
        <taxon>Bacteria</taxon>
        <taxon>Bacillati</taxon>
        <taxon>Bacillota</taxon>
        <taxon>Bacilli</taxon>
        <taxon>Bacillales</taxon>
        <taxon>Bacillaceae</taxon>
        <taxon>Gottfriedia</taxon>
    </lineage>
</organism>
<dbReference type="InterPro" id="IPR010982">
    <property type="entry name" value="Lambda_DNA-bd_dom_sf"/>
</dbReference>
<sequence length="170" mass="19658">MTLGRELAKARVKKELTQQELSEELLVSRESVAKYEKDKRTVPNDIKKRSMETLDDPWLAMQIAREDANGAWVPVLDGEAVDLHRTTVQHKTIEEAKEAIEAIQKISSLKKPGFLKDEEIQEIEKSLLEAIDAIIALNHYVAVYCDEYNFSWSTMWKKQYMKLKSNGYVR</sequence>
<dbReference type="RefSeq" id="WP_209405238.1">
    <property type="nucleotide sequence ID" value="NZ_JAGIYQ010000005.1"/>
</dbReference>
<dbReference type="InterPro" id="IPR001387">
    <property type="entry name" value="Cro/C1-type_HTH"/>
</dbReference>
<dbReference type="AlphaFoldDB" id="A0A940SJK5"/>
<proteinExistence type="predicted"/>
<protein>
    <submittedName>
        <fullName evidence="2">Helix-turn-helix domain-containing protein</fullName>
    </submittedName>
</protein>
<dbReference type="SMART" id="SM00530">
    <property type="entry name" value="HTH_XRE"/>
    <property type="match status" value="1"/>
</dbReference>
<dbReference type="Gene3D" id="1.10.260.40">
    <property type="entry name" value="lambda repressor-like DNA-binding domains"/>
    <property type="match status" value="1"/>
</dbReference>
<comment type="caution">
    <text evidence="2">The sequence shown here is derived from an EMBL/GenBank/DDBJ whole genome shotgun (WGS) entry which is preliminary data.</text>
</comment>
<gene>
    <name evidence="2" type="ORF">J5Y03_10235</name>
</gene>
<name>A0A940SJK5_9BACI</name>
<accession>A0A940SJK5</accession>
<keyword evidence="3" id="KW-1185">Reference proteome</keyword>
<dbReference type="GO" id="GO:0003677">
    <property type="term" value="F:DNA binding"/>
    <property type="evidence" value="ECO:0007669"/>
    <property type="project" value="InterPro"/>
</dbReference>
<evidence type="ECO:0000313" key="2">
    <source>
        <dbReference type="EMBL" id="MBP0725566.1"/>
    </source>
</evidence>
<dbReference type="PROSITE" id="PS50943">
    <property type="entry name" value="HTH_CROC1"/>
    <property type="match status" value="1"/>
</dbReference>
<dbReference type="Pfam" id="PF01381">
    <property type="entry name" value="HTH_3"/>
    <property type="match status" value="1"/>
</dbReference>
<dbReference type="Proteomes" id="UP000682134">
    <property type="component" value="Unassembled WGS sequence"/>
</dbReference>
<dbReference type="CDD" id="cd00093">
    <property type="entry name" value="HTH_XRE"/>
    <property type="match status" value="1"/>
</dbReference>